<dbReference type="Pfam" id="PF03152">
    <property type="entry name" value="UFD1_N1"/>
    <property type="match status" value="1"/>
</dbReference>
<proteinExistence type="inferred from homology"/>
<dbReference type="AlphaFoldDB" id="E1ZLI8"/>
<protein>
    <recommendedName>
        <fullName evidence="8">Ubiquitin fusion degradation 1</fullName>
    </recommendedName>
</protein>
<comment type="similarity">
    <text evidence="1">Belongs to the UFD1 family.</text>
</comment>
<dbReference type="GO" id="GO:0034098">
    <property type="term" value="C:VCP-NPL4-UFD1 AAA ATPase complex"/>
    <property type="evidence" value="ECO:0007669"/>
    <property type="project" value="TreeGrafter"/>
</dbReference>
<dbReference type="InterPro" id="IPR055418">
    <property type="entry name" value="UFD1_N2"/>
</dbReference>
<evidence type="ECO:0000256" key="3">
    <source>
        <dbReference type="SAM" id="MobiDB-lite"/>
    </source>
</evidence>
<feature type="region of interest" description="Disordered" evidence="3">
    <location>
        <begin position="238"/>
        <end position="347"/>
    </location>
</feature>
<dbReference type="PANTHER" id="PTHR12555:SF13">
    <property type="entry name" value="UBIQUITIN RECOGNITION FACTOR IN ER-ASSOCIATED DEGRADATION PROTEIN 1"/>
    <property type="match status" value="1"/>
</dbReference>
<dbReference type="InterPro" id="IPR004854">
    <property type="entry name" value="Ufd1-like"/>
</dbReference>
<dbReference type="Proteomes" id="UP000008141">
    <property type="component" value="Unassembled WGS sequence"/>
</dbReference>
<dbReference type="OrthoDB" id="422728at2759"/>
<dbReference type="FunFam" id="2.40.40.50:FF:000001">
    <property type="entry name" value="Ubiquitin fusion degradation protein 1 homolog"/>
    <property type="match status" value="1"/>
</dbReference>
<feature type="region of interest" description="Disordered" evidence="3">
    <location>
        <begin position="188"/>
        <end position="221"/>
    </location>
</feature>
<feature type="compositionally biased region" description="Low complexity" evidence="3">
    <location>
        <begin position="200"/>
        <end position="217"/>
    </location>
</feature>
<feature type="compositionally biased region" description="Basic and acidic residues" evidence="3">
    <location>
        <begin position="324"/>
        <end position="335"/>
    </location>
</feature>
<dbReference type="eggNOG" id="KOG1816">
    <property type="taxonomic scope" value="Eukaryota"/>
</dbReference>
<reference evidence="6 7" key="1">
    <citation type="journal article" date="2010" name="Plant Cell">
        <title>The Chlorella variabilis NC64A genome reveals adaptation to photosymbiosis, coevolution with viruses, and cryptic sex.</title>
        <authorList>
            <person name="Blanc G."/>
            <person name="Duncan G."/>
            <person name="Agarkova I."/>
            <person name="Borodovsky M."/>
            <person name="Gurnon J."/>
            <person name="Kuo A."/>
            <person name="Lindquist E."/>
            <person name="Lucas S."/>
            <person name="Pangilinan J."/>
            <person name="Polle J."/>
            <person name="Salamov A."/>
            <person name="Terry A."/>
            <person name="Yamada T."/>
            <person name="Dunigan D.D."/>
            <person name="Grigoriev I.V."/>
            <person name="Claverie J.M."/>
            <person name="Van Etten J.L."/>
        </authorList>
    </citation>
    <scope>NUCLEOTIDE SEQUENCE [LARGE SCALE GENOMIC DNA]</scope>
    <source>
        <strain evidence="6 7">NC64A</strain>
    </source>
</reference>
<keyword evidence="2" id="KW-0833">Ubl conjugation pathway</keyword>
<keyword evidence="7" id="KW-1185">Reference proteome</keyword>
<accession>E1ZLI8</accession>
<dbReference type="InterPro" id="IPR055417">
    <property type="entry name" value="UFD1_N1"/>
</dbReference>
<dbReference type="RefSeq" id="XP_005845377.1">
    <property type="nucleotide sequence ID" value="XM_005845315.1"/>
</dbReference>
<evidence type="ECO:0008006" key="8">
    <source>
        <dbReference type="Google" id="ProtNLM"/>
    </source>
</evidence>
<dbReference type="InterPro" id="IPR042299">
    <property type="entry name" value="Ufd1-like_Nn"/>
</dbReference>
<gene>
    <name evidence="6" type="ORF">CHLNCDRAFT_136896</name>
</gene>
<dbReference type="STRING" id="554065.E1ZLI8"/>
<dbReference type="FunFam" id="3.10.330.10:FF:000002">
    <property type="entry name" value="ubiquitin fusion degradation protein 1 homolog"/>
    <property type="match status" value="1"/>
</dbReference>
<evidence type="ECO:0000313" key="6">
    <source>
        <dbReference type="EMBL" id="EFN53275.1"/>
    </source>
</evidence>
<dbReference type="EMBL" id="GL433852">
    <property type="protein sequence ID" value="EFN53275.1"/>
    <property type="molecule type" value="Genomic_DNA"/>
</dbReference>
<dbReference type="InParanoid" id="E1ZLI8"/>
<dbReference type="PANTHER" id="PTHR12555">
    <property type="entry name" value="UBIQUITIN FUSION DEGRADATON PROTEIN 1"/>
    <property type="match status" value="1"/>
</dbReference>
<feature type="domain" description="Ubiquitin fusion degradation protein UFD1 N-terminal subdomain 1" evidence="4">
    <location>
        <begin position="13"/>
        <end position="108"/>
    </location>
</feature>
<feature type="domain" description="Ubiquitin fusion degradation protein UFD1 N-terminal subdomain 2" evidence="5">
    <location>
        <begin position="109"/>
        <end position="184"/>
    </location>
</feature>
<evidence type="ECO:0000256" key="1">
    <source>
        <dbReference type="ARBA" id="ARBA00006043"/>
    </source>
</evidence>
<dbReference type="GO" id="GO:0031593">
    <property type="term" value="F:polyubiquitin modification-dependent protein binding"/>
    <property type="evidence" value="ECO:0007669"/>
    <property type="project" value="TreeGrafter"/>
</dbReference>
<sequence length="347" mass="36565">MFGGYGGYGGGRFEASYRCYPVSFLDKPEAERGDKIFLPPSALDRLAQLHIDYPMLFQVENRRDGRNTHCGVLEFIADEGMVYMPYWMMQNLLLQEGDVVQLRSATLPKGTFVKLQPHSADFLDITNPRAVLETTLRNFSCLTVGDTIPINYNNRRYFIDIIEAKPSDAISVIETDCNVDFAPPLDYVEPARQPPPQPVPMAAEGPAAAAGAAPAADEAAEPEQPKFLAFAGSGRRLDGKAVSESRPIAIPLPGSGRPGGSASGPASAAGSVGSGAGDGGSSAAGSAPKRPGKVFGGNRLQAKLADKASGGAGGARAPPPQPPAEKKVEEEEPKFKAFGGKGYSLKG</sequence>
<evidence type="ECO:0000313" key="7">
    <source>
        <dbReference type="Proteomes" id="UP000008141"/>
    </source>
</evidence>
<dbReference type="Gene3D" id="2.40.40.50">
    <property type="entry name" value="Ubiquitin fusion degradation protein UFD1, N-terminal domain"/>
    <property type="match status" value="1"/>
</dbReference>
<evidence type="ECO:0000256" key="2">
    <source>
        <dbReference type="ARBA" id="ARBA00022786"/>
    </source>
</evidence>
<dbReference type="GO" id="GO:0036503">
    <property type="term" value="P:ERAD pathway"/>
    <property type="evidence" value="ECO:0007669"/>
    <property type="project" value="TreeGrafter"/>
</dbReference>
<dbReference type="FunCoup" id="E1ZLI8">
    <property type="interactions" value="2150"/>
</dbReference>
<evidence type="ECO:0000259" key="5">
    <source>
        <dbReference type="Pfam" id="PF24842"/>
    </source>
</evidence>
<dbReference type="GeneID" id="17352821"/>
<dbReference type="OMA" id="YKEHSEQ"/>
<name>E1ZLI8_CHLVA</name>
<dbReference type="Gene3D" id="3.10.330.10">
    <property type="match status" value="1"/>
</dbReference>
<organism evidence="7">
    <name type="scientific">Chlorella variabilis</name>
    <name type="common">Green alga</name>
    <dbReference type="NCBI Taxonomy" id="554065"/>
    <lineage>
        <taxon>Eukaryota</taxon>
        <taxon>Viridiplantae</taxon>
        <taxon>Chlorophyta</taxon>
        <taxon>core chlorophytes</taxon>
        <taxon>Trebouxiophyceae</taxon>
        <taxon>Chlorellales</taxon>
        <taxon>Chlorellaceae</taxon>
        <taxon>Chlorella clade</taxon>
        <taxon>Chlorella</taxon>
    </lineage>
</organism>
<dbReference type="GO" id="GO:0006511">
    <property type="term" value="P:ubiquitin-dependent protein catabolic process"/>
    <property type="evidence" value="ECO:0007669"/>
    <property type="project" value="InterPro"/>
</dbReference>
<evidence type="ECO:0000259" key="4">
    <source>
        <dbReference type="Pfam" id="PF03152"/>
    </source>
</evidence>
<feature type="compositionally biased region" description="Gly residues" evidence="3">
    <location>
        <begin position="272"/>
        <end position="282"/>
    </location>
</feature>
<dbReference type="Pfam" id="PF24842">
    <property type="entry name" value="UFD1_N2"/>
    <property type="match status" value="1"/>
</dbReference>
<dbReference type="KEGG" id="cvr:CHLNCDRAFT_136896"/>